<keyword evidence="1" id="KW-0812">Transmembrane</keyword>
<gene>
    <name evidence="2" type="ORF">EEJ31_10395</name>
</gene>
<dbReference type="EMBL" id="RDSR01000017">
    <property type="protein sequence ID" value="RNE59302.1"/>
    <property type="molecule type" value="Genomic_DNA"/>
</dbReference>
<evidence type="ECO:0000256" key="1">
    <source>
        <dbReference type="SAM" id="Phobius"/>
    </source>
</evidence>
<organism evidence="2 3">
    <name type="scientific">Cryobacterium tepidiphilum</name>
    <dbReference type="NCBI Taxonomy" id="2486026"/>
    <lineage>
        <taxon>Bacteria</taxon>
        <taxon>Bacillati</taxon>
        <taxon>Actinomycetota</taxon>
        <taxon>Actinomycetes</taxon>
        <taxon>Micrococcales</taxon>
        <taxon>Microbacteriaceae</taxon>
        <taxon>Cryobacterium</taxon>
    </lineage>
</organism>
<feature type="transmembrane region" description="Helical" evidence="1">
    <location>
        <begin position="55"/>
        <end position="77"/>
    </location>
</feature>
<keyword evidence="1" id="KW-1133">Transmembrane helix</keyword>
<dbReference type="OrthoDB" id="5116782at2"/>
<dbReference type="RefSeq" id="WP_123046237.1">
    <property type="nucleotide sequence ID" value="NZ_RDSR01000017.1"/>
</dbReference>
<reference evidence="2 3" key="1">
    <citation type="submission" date="2018-11" db="EMBL/GenBank/DDBJ databases">
        <title>Cryobacterium sp. nov., isolated from rhizosphere soil of lettuce.</title>
        <authorList>
            <person name="Wang Y."/>
        </authorList>
    </citation>
    <scope>NUCLEOTIDE SEQUENCE [LARGE SCALE GENOMIC DNA]</scope>
    <source>
        <strain evidence="2 3">NEAU-85</strain>
    </source>
</reference>
<sequence length="115" mass="12291">MNADTPAERVTPFWLTVTIAVIFGLFYAYDAWEAVGNLVGLNLQAQSLDTRLSGFGWGVLIGGIALPIVVYAVAFWLGHKRSATVQALLLLAGLALVAVLALDMFVVFGLGRLIV</sequence>
<comment type="caution">
    <text evidence="2">The sequence shown here is derived from an EMBL/GenBank/DDBJ whole genome shotgun (WGS) entry which is preliminary data.</text>
</comment>
<dbReference type="AlphaFoldDB" id="A0A3M8L3J3"/>
<feature type="transmembrane region" description="Helical" evidence="1">
    <location>
        <begin position="89"/>
        <end position="114"/>
    </location>
</feature>
<keyword evidence="3" id="KW-1185">Reference proteome</keyword>
<accession>A0A3M8L3J3</accession>
<evidence type="ECO:0000313" key="3">
    <source>
        <dbReference type="Proteomes" id="UP000279859"/>
    </source>
</evidence>
<proteinExistence type="predicted"/>
<feature type="transmembrane region" description="Helical" evidence="1">
    <location>
        <begin position="12"/>
        <end position="29"/>
    </location>
</feature>
<protein>
    <submittedName>
        <fullName evidence="2">Uncharacterized protein</fullName>
    </submittedName>
</protein>
<keyword evidence="1" id="KW-0472">Membrane</keyword>
<name>A0A3M8L3J3_9MICO</name>
<dbReference type="Proteomes" id="UP000279859">
    <property type="component" value="Unassembled WGS sequence"/>
</dbReference>
<evidence type="ECO:0000313" key="2">
    <source>
        <dbReference type="EMBL" id="RNE59302.1"/>
    </source>
</evidence>